<evidence type="ECO:0000313" key="2">
    <source>
        <dbReference type="EMBL" id="SUA44924.1"/>
    </source>
</evidence>
<reference evidence="2 3" key="1">
    <citation type="submission" date="2018-06" db="EMBL/GenBank/DDBJ databases">
        <authorList>
            <consortium name="Pathogen Informatics"/>
            <person name="Doyle S."/>
        </authorList>
    </citation>
    <scope>NUCLEOTIDE SEQUENCE [LARGE SCALE GENOMIC DNA]</scope>
    <source>
        <strain evidence="2 3">NCTC13184</strain>
    </source>
</reference>
<feature type="compositionally biased region" description="Pro residues" evidence="1">
    <location>
        <begin position="179"/>
        <end position="188"/>
    </location>
</feature>
<dbReference type="Proteomes" id="UP000255082">
    <property type="component" value="Unassembled WGS sequence"/>
</dbReference>
<feature type="compositionally biased region" description="Basic and acidic residues" evidence="1">
    <location>
        <begin position="311"/>
        <end position="326"/>
    </location>
</feature>
<dbReference type="AlphaFoldDB" id="A0A378WWY2"/>
<evidence type="ECO:0000313" key="3">
    <source>
        <dbReference type="Proteomes" id="UP000255082"/>
    </source>
</evidence>
<proteinExistence type="predicted"/>
<gene>
    <name evidence="2" type="ORF">NCTC13184_03446</name>
</gene>
<feature type="region of interest" description="Disordered" evidence="1">
    <location>
        <begin position="179"/>
        <end position="203"/>
    </location>
</feature>
<protein>
    <submittedName>
        <fullName evidence="2">Uncharacterized protein</fullName>
    </submittedName>
</protein>
<sequence>MNRSGGMTELFDGVYAPSTVGTLLPESSFGHVKQLESVVREHLTAPAVRTDLLPGAAVRFSSISARCCGRSTAIRNRAPPTGTPRSPGNRFSARGFHRSRLPEHGSGRSPLSPECGYATGILADGPHGRARGATLRRKLANIPARPARPQRRSILHLPSHWPRSHEWLTLWHNIIGYAPPQPAPPDPSGPNGRQTSKWKSSARTRTARMLLRAVAEVLRPVRQTAGPRPNAVIPHLAGVKHTGTGSICRNLPHPGVACIARQRNRAYRNLPGARSGRQDSAPLRAPPAPRNGRELATFDPMLHNTVNPTGARHDDADRRYPCPDQHRSRRPRSPGTHP</sequence>
<accession>A0A378WWY2</accession>
<dbReference type="EMBL" id="UGRU01000001">
    <property type="protein sequence ID" value="SUA44924.1"/>
    <property type="molecule type" value="Genomic_DNA"/>
</dbReference>
<evidence type="ECO:0000256" key="1">
    <source>
        <dbReference type="SAM" id="MobiDB-lite"/>
    </source>
</evidence>
<feature type="region of interest" description="Disordered" evidence="1">
    <location>
        <begin position="270"/>
        <end position="338"/>
    </location>
</feature>
<organism evidence="2 3">
    <name type="scientific">Nocardia africana</name>
    <dbReference type="NCBI Taxonomy" id="134964"/>
    <lineage>
        <taxon>Bacteria</taxon>
        <taxon>Bacillati</taxon>
        <taxon>Actinomycetota</taxon>
        <taxon>Actinomycetes</taxon>
        <taxon>Mycobacteriales</taxon>
        <taxon>Nocardiaceae</taxon>
        <taxon>Nocardia</taxon>
    </lineage>
</organism>
<name>A0A378WWY2_9NOCA</name>
<feature type="region of interest" description="Disordered" evidence="1">
    <location>
        <begin position="72"/>
        <end position="112"/>
    </location>
</feature>